<dbReference type="EMBL" id="JXRQ01000019">
    <property type="protein sequence ID" value="KIL48624.1"/>
    <property type="molecule type" value="Genomic_DNA"/>
</dbReference>
<evidence type="ECO:0000313" key="2">
    <source>
        <dbReference type="EMBL" id="KIL48624.1"/>
    </source>
</evidence>
<dbReference type="Proteomes" id="UP000031950">
    <property type="component" value="Unassembled WGS sequence"/>
</dbReference>
<keyword evidence="3" id="KW-1185">Reference proteome</keyword>
<dbReference type="PATRIC" id="fig|135826.4.peg.2270"/>
<dbReference type="AlphaFoldDB" id="A0A0C2S3S7"/>
<accession>A0A0C2S3S7</accession>
<dbReference type="STRING" id="135826.KP77_22760"/>
<feature type="transmembrane region" description="Helical" evidence="1">
    <location>
        <begin position="286"/>
        <end position="312"/>
    </location>
</feature>
<evidence type="ECO:0000313" key="3">
    <source>
        <dbReference type="Proteomes" id="UP000031950"/>
    </source>
</evidence>
<evidence type="ECO:0000256" key="1">
    <source>
        <dbReference type="SAM" id="Phobius"/>
    </source>
</evidence>
<evidence type="ECO:0008006" key="4">
    <source>
        <dbReference type="Google" id="ProtNLM"/>
    </source>
</evidence>
<name>A0A0C2S3S7_9BACL</name>
<sequence length="370" mass="40448">MKETTINQEIESIVQDQLDAQDHSEWTRYWEELTREYGEYLPLSEEKSIFDALLNVDNGLYGWIEGIVKYSLYEITDHLQLIFWLILLLLISSFIHLIEQSFDHHKVAAVSPIVILGLVLLTIISSVKLFLDVMFDSLQTLSAFMNGLLPLYIASITLSGGPATSAASFPILLIMVYAITFLMKTVIIPLFILSIFFDQLNLLSDRFSMGKFAALCRQTGLWILGVTAVASLSILSIQTTAASAADGVAAKSVKTLAGTLLPFVGKVVSDTADLVIASSMLAKNTIGAAGGLIVILIVIFPAIKMLVIAVMYRLTAVLMEPVASTRLTDAVDAASKGMFHLAASLLLTSCIFFISIIVVMFISNIPIMIR</sequence>
<dbReference type="InterPro" id="IPR014194">
    <property type="entry name" value="Spore_III_AE"/>
</dbReference>
<organism evidence="2 3">
    <name type="scientific">Jeotgalibacillus alimentarius</name>
    <dbReference type="NCBI Taxonomy" id="135826"/>
    <lineage>
        <taxon>Bacteria</taxon>
        <taxon>Bacillati</taxon>
        <taxon>Bacillota</taxon>
        <taxon>Bacilli</taxon>
        <taxon>Bacillales</taxon>
        <taxon>Caryophanaceae</taxon>
        <taxon>Jeotgalibacillus</taxon>
    </lineage>
</organism>
<comment type="caution">
    <text evidence="2">The sequence shown here is derived from an EMBL/GenBank/DDBJ whole genome shotgun (WGS) entry which is preliminary data.</text>
</comment>
<dbReference type="Pfam" id="PF09546">
    <property type="entry name" value="Spore_III_AE"/>
    <property type="match status" value="1"/>
</dbReference>
<dbReference type="RefSeq" id="WP_041122841.1">
    <property type="nucleotide sequence ID" value="NZ_JXRQ01000019.1"/>
</dbReference>
<feature type="transmembrane region" description="Helical" evidence="1">
    <location>
        <begin position="338"/>
        <end position="362"/>
    </location>
</feature>
<proteinExistence type="predicted"/>
<feature type="transmembrane region" description="Helical" evidence="1">
    <location>
        <begin position="169"/>
        <end position="197"/>
    </location>
</feature>
<feature type="transmembrane region" description="Helical" evidence="1">
    <location>
        <begin position="110"/>
        <end position="131"/>
    </location>
</feature>
<dbReference type="OrthoDB" id="2373222at2"/>
<feature type="transmembrane region" description="Helical" evidence="1">
    <location>
        <begin position="143"/>
        <end position="163"/>
    </location>
</feature>
<keyword evidence="1" id="KW-1133">Transmembrane helix</keyword>
<keyword evidence="1" id="KW-0472">Membrane</keyword>
<protein>
    <recommendedName>
        <fullName evidence="4">Stage III sporulation protein AE</fullName>
    </recommendedName>
</protein>
<keyword evidence="1" id="KW-0812">Transmembrane</keyword>
<gene>
    <name evidence="2" type="ORF">KP77_22760</name>
</gene>
<feature type="transmembrane region" description="Helical" evidence="1">
    <location>
        <begin position="79"/>
        <end position="98"/>
    </location>
</feature>
<reference evidence="2 3" key="1">
    <citation type="submission" date="2015-01" db="EMBL/GenBank/DDBJ databases">
        <title>Genome sequence of Jeotgalibacillus alimentarius.</title>
        <authorList>
            <person name="Goh K.M."/>
            <person name="Chan K.-G."/>
            <person name="Yaakop A.S."/>
            <person name="Ee R."/>
            <person name="Gan H.M."/>
            <person name="Chan C.S."/>
        </authorList>
    </citation>
    <scope>NUCLEOTIDE SEQUENCE [LARGE SCALE GENOMIC DNA]</scope>
    <source>
        <strain evidence="2 3">YKJ-13</strain>
    </source>
</reference>